<evidence type="ECO:0000259" key="2">
    <source>
        <dbReference type="SMART" id="SM00903"/>
    </source>
</evidence>
<protein>
    <submittedName>
        <fullName evidence="3">Flavin reductase like domain-containing protein</fullName>
    </submittedName>
</protein>
<name>A0A9P9A4F0_9PEZI</name>
<keyword evidence="1" id="KW-0560">Oxidoreductase</keyword>
<feature type="domain" description="Flavin reductase like" evidence="2">
    <location>
        <begin position="1"/>
        <end position="166"/>
    </location>
</feature>
<keyword evidence="4" id="KW-1185">Reference proteome</keyword>
<evidence type="ECO:0000313" key="3">
    <source>
        <dbReference type="EMBL" id="KAH6669170.1"/>
    </source>
</evidence>
<dbReference type="Proteomes" id="UP000770015">
    <property type="component" value="Unassembled WGS sequence"/>
</dbReference>
<sequence length="174" mass="18812">MTMSSLTSLTLRPVPLVTFNVATPSRTLSALENARHFNIHILRDTVAGARVADWFSRGNAEGHRVFEGLAEDDGAKAETGGMASGPGCQAELLAGEPPLLKGDGVLYVMRCQLLDDAPLGGLVQVRDHVIVVAEVVEIIEGRHVDTAKGTREDDFGLVYADRRYRRLGETMVKA</sequence>
<dbReference type="GO" id="GO:0010181">
    <property type="term" value="F:FMN binding"/>
    <property type="evidence" value="ECO:0007669"/>
    <property type="project" value="InterPro"/>
</dbReference>
<dbReference type="PANTHER" id="PTHR30466:SF1">
    <property type="entry name" value="FMN REDUCTASE (NADH) RUTF"/>
    <property type="match status" value="1"/>
</dbReference>
<dbReference type="InterPro" id="IPR012349">
    <property type="entry name" value="Split_barrel_FMN-bd"/>
</dbReference>
<reference evidence="3" key="1">
    <citation type="journal article" date="2021" name="Nat. Commun.">
        <title>Genetic determinants of endophytism in the Arabidopsis root mycobiome.</title>
        <authorList>
            <person name="Mesny F."/>
            <person name="Miyauchi S."/>
            <person name="Thiergart T."/>
            <person name="Pickel B."/>
            <person name="Atanasova L."/>
            <person name="Karlsson M."/>
            <person name="Huettel B."/>
            <person name="Barry K.W."/>
            <person name="Haridas S."/>
            <person name="Chen C."/>
            <person name="Bauer D."/>
            <person name="Andreopoulos W."/>
            <person name="Pangilinan J."/>
            <person name="LaButti K."/>
            <person name="Riley R."/>
            <person name="Lipzen A."/>
            <person name="Clum A."/>
            <person name="Drula E."/>
            <person name="Henrissat B."/>
            <person name="Kohler A."/>
            <person name="Grigoriev I.V."/>
            <person name="Martin F.M."/>
            <person name="Hacquard S."/>
        </authorList>
    </citation>
    <scope>NUCLEOTIDE SEQUENCE</scope>
    <source>
        <strain evidence="3">MPI-SDFR-AT-0117</strain>
    </source>
</reference>
<dbReference type="GO" id="GO:0042602">
    <property type="term" value="F:riboflavin reductase (NADPH) activity"/>
    <property type="evidence" value="ECO:0007669"/>
    <property type="project" value="TreeGrafter"/>
</dbReference>
<dbReference type="OrthoDB" id="2015405at2759"/>
<comment type="caution">
    <text evidence="3">The sequence shown here is derived from an EMBL/GenBank/DDBJ whole genome shotgun (WGS) entry which is preliminary data.</text>
</comment>
<organism evidence="3 4">
    <name type="scientific">Plectosphaerella plurivora</name>
    <dbReference type="NCBI Taxonomy" id="936078"/>
    <lineage>
        <taxon>Eukaryota</taxon>
        <taxon>Fungi</taxon>
        <taxon>Dikarya</taxon>
        <taxon>Ascomycota</taxon>
        <taxon>Pezizomycotina</taxon>
        <taxon>Sordariomycetes</taxon>
        <taxon>Hypocreomycetidae</taxon>
        <taxon>Glomerellales</taxon>
        <taxon>Plectosphaerellaceae</taxon>
        <taxon>Plectosphaerella</taxon>
    </lineage>
</organism>
<dbReference type="SUPFAM" id="SSF50475">
    <property type="entry name" value="FMN-binding split barrel"/>
    <property type="match status" value="1"/>
</dbReference>
<dbReference type="AlphaFoldDB" id="A0A9P9A4F0"/>
<gene>
    <name evidence="3" type="ORF">F5X68DRAFT_216312</name>
</gene>
<dbReference type="Pfam" id="PF01613">
    <property type="entry name" value="Flavin_Reduct"/>
    <property type="match status" value="1"/>
</dbReference>
<evidence type="ECO:0000256" key="1">
    <source>
        <dbReference type="ARBA" id="ARBA00023002"/>
    </source>
</evidence>
<dbReference type="InterPro" id="IPR002563">
    <property type="entry name" value="Flavin_Rdtase-like_dom"/>
</dbReference>
<dbReference type="Gene3D" id="2.30.110.10">
    <property type="entry name" value="Electron Transport, Fmn-binding Protein, Chain A"/>
    <property type="match status" value="1"/>
</dbReference>
<proteinExistence type="predicted"/>
<dbReference type="InterPro" id="IPR050268">
    <property type="entry name" value="NADH-dep_flavin_reductase"/>
</dbReference>
<evidence type="ECO:0000313" key="4">
    <source>
        <dbReference type="Proteomes" id="UP000770015"/>
    </source>
</evidence>
<dbReference type="PANTHER" id="PTHR30466">
    <property type="entry name" value="FLAVIN REDUCTASE"/>
    <property type="match status" value="1"/>
</dbReference>
<dbReference type="EMBL" id="JAGSXJ010000032">
    <property type="protein sequence ID" value="KAH6669170.1"/>
    <property type="molecule type" value="Genomic_DNA"/>
</dbReference>
<accession>A0A9P9A4F0</accession>
<dbReference type="SMART" id="SM00903">
    <property type="entry name" value="Flavin_Reduct"/>
    <property type="match status" value="1"/>
</dbReference>